<evidence type="ECO:0000256" key="2">
    <source>
        <dbReference type="ARBA" id="ARBA00040140"/>
    </source>
</evidence>
<dbReference type="Pfam" id="PF25914">
    <property type="entry name" value="RNF6_N"/>
    <property type="match status" value="1"/>
</dbReference>
<keyword evidence="6" id="KW-1185">Reference proteome</keyword>
<dbReference type="OrthoDB" id="5371818at2759"/>
<evidence type="ECO:0000256" key="1">
    <source>
        <dbReference type="ARBA" id="ARBA00010363"/>
    </source>
</evidence>
<feature type="domain" description="VOC" evidence="4">
    <location>
        <begin position="135"/>
        <end position="278"/>
    </location>
</feature>
<dbReference type="InterPro" id="IPR004360">
    <property type="entry name" value="Glyas_Fos-R_dOase_dom"/>
</dbReference>
<dbReference type="InterPro" id="IPR029068">
    <property type="entry name" value="Glyas_Bleomycin-R_OHBP_Dase"/>
</dbReference>
<dbReference type="InterPro" id="IPR037523">
    <property type="entry name" value="VOC_core"/>
</dbReference>
<dbReference type="Pfam" id="PF00903">
    <property type="entry name" value="Glyoxalase"/>
    <property type="match status" value="1"/>
</dbReference>
<dbReference type="Proteomes" id="UP000314294">
    <property type="component" value="Unassembled WGS sequence"/>
</dbReference>
<reference evidence="5 6" key="1">
    <citation type="submission" date="2019-03" db="EMBL/GenBank/DDBJ databases">
        <title>First draft genome of Liparis tanakae, snailfish: a comprehensive survey of snailfish specific genes.</title>
        <authorList>
            <person name="Kim W."/>
            <person name="Song I."/>
            <person name="Jeong J.-H."/>
            <person name="Kim D."/>
            <person name="Kim S."/>
            <person name="Ryu S."/>
            <person name="Song J.Y."/>
            <person name="Lee S.K."/>
        </authorList>
    </citation>
    <scope>NUCLEOTIDE SEQUENCE [LARGE SCALE GENOMIC DNA]</scope>
    <source>
        <tissue evidence="5">Muscle</tissue>
    </source>
</reference>
<dbReference type="PROSITE" id="PS51819">
    <property type="entry name" value="VOC"/>
    <property type="match status" value="1"/>
</dbReference>
<dbReference type="AlphaFoldDB" id="A0A4Z2HEZ4"/>
<dbReference type="SUPFAM" id="SSF54593">
    <property type="entry name" value="Glyoxalase/Bleomycin resistance protein/Dihydroxybiphenyl dioxygenase"/>
    <property type="match status" value="1"/>
</dbReference>
<feature type="compositionally biased region" description="Acidic residues" evidence="3">
    <location>
        <begin position="89"/>
        <end position="101"/>
    </location>
</feature>
<accession>A0A4Z2HEZ4</accession>
<feature type="region of interest" description="Disordered" evidence="3">
    <location>
        <begin position="1"/>
        <end position="25"/>
    </location>
</feature>
<dbReference type="InterPro" id="IPR058896">
    <property type="entry name" value="RNF6/12_N"/>
</dbReference>
<dbReference type="CDD" id="cd07253">
    <property type="entry name" value="GLOD5"/>
    <property type="match status" value="1"/>
</dbReference>
<organism evidence="5 6">
    <name type="scientific">Liparis tanakae</name>
    <name type="common">Tanaka's snailfish</name>
    <dbReference type="NCBI Taxonomy" id="230148"/>
    <lineage>
        <taxon>Eukaryota</taxon>
        <taxon>Metazoa</taxon>
        <taxon>Chordata</taxon>
        <taxon>Craniata</taxon>
        <taxon>Vertebrata</taxon>
        <taxon>Euteleostomi</taxon>
        <taxon>Actinopterygii</taxon>
        <taxon>Neopterygii</taxon>
        <taxon>Teleostei</taxon>
        <taxon>Neoteleostei</taxon>
        <taxon>Acanthomorphata</taxon>
        <taxon>Eupercaria</taxon>
        <taxon>Perciformes</taxon>
        <taxon>Cottioidei</taxon>
        <taxon>Cottales</taxon>
        <taxon>Liparidae</taxon>
        <taxon>Liparis</taxon>
    </lineage>
</organism>
<dbReference type="InterPro" id="IPR050383">
    <property type="entry name" value="GlyoxalaseI/FosfomycinResist"/>
</dbReference>
<comment type="similarity">
    <text evidence="1">Belongs to the glyoxalase I family.</text>
</comment>
<feature type="compositionally biased region" description="Basic and acidic residues" evidence="3">
    <location>
        <begin position="16"/>
        <end position="25"/>
    </location>
</feature>
<evidence type="ECO:0000256" key="3">
    <source>
        <dbReference type="SAM" id="MobiDB-lite"/>
    </source>
</evidence>
<evidence type="ECO:0000259" key="4">
    <source>
        <dbReference type="PROSITE" id="PS51819"/>
    </source>
</evidence>
<feature type="region of interest" description="Disordered" evidence="3">
    <location>
        <begin position="72"/>
        <end position="107"/>
    </location>
</feature>
<comment type="caution">
    <text evidence="5">The sequence shown here is derived from an EMBL/GenBank/DDBJ whole genome shotgun (WGS) entry which is preliminary data.</text>
</comment>
<evidence type="ECO:0000313" key="6">
    <source>
        <dbReference type="Proteomes" id="UP000314294"/>
    </source>
</evidence>
<proteinExistence type="inferred from homology"/>
<dbReference type="EMBL" id="SRLO01000264">
    <property type="protein sequence ID" value="TNN63865.1"/>
    <property type="molecule type" value="Genomic_DNA"/>
</dbReference>
<dbReference type="PANTHER" id="PTHR21366:SF14">
    <property type="entry name" value="GLYOXALASE DOMAIN-CONTAINING PROTEIN 5"/>
    <property type="match status" value="1"/>
</dbReference>
<name>A0A4Z2HEZ4_9TELE</name>
<gene>
    <name evidence="5" type="primary">glod5</name>
    <name evidence="5" type="ORF">EYF80_025924</name>
</gene>
<protein>
    <recommendedName>
        <fullName evidence="2">Glyoxalase domain-containing protein 5</fullName>
    </recommendedName>
</protein>
<evidence type="ECO:0000313" key="5">
    <source>
        <dbReference type="EMBL" id="TNN63865.1"/>
    </source>
</evidence>
<dbReference type="Gene3D" id="3.10.180.10">
    <property type="entry name" value="2,3-Dihydroxybiphenyl 1,2-Dioxygenase, domain 1"/>
    <property type="match status" value="1"/>
</dbReference>
<feature type="compositionally biased region" description="Polar residues" evidence="3">
    <location>
        <begin position="76"/>
        <end position="86"/>
    </location>
</feature>
<feature type="compositionally biased region" description="Polar residues" evidence="3">
    <location>
        <begin position="1"/>
        <end position="15"/>
    </location>
</feature>
<dbReference type="PANTHER" id="PTHR21366">
    <property type="entry name" value="GLYOXALASE FAMILY PROTEIN"/>
    <property type="match status" value="1"/>
</dbReference>
<sequence length="286" mass="31813">MEGSDSLEQSGSDQPESQRRRQLDRLDREEAFYQFVNNLSDDDYRLMRDNNLLGTPGEVTEDELFSRLQQIKDGPEQQNNSTSAPSAESVEDPVEPPENSEDPANGDSLLDWLNTTASVQKLVRFKQTCPVQVSRLDHLVLTVKSVPDTINFYSSVLGMEVITFKSFTRVLELTDALNTHTCRLYIFKGTRKALGFGQQKVNLHQLGLEFEPKAKHPTAGSADLCFITETPLATVASHLKVCGVEIEEGPVERSGAVGAITSLYFRDPDHNLIELSNYNQTSDGTS</sequence>